<dbReference type="AlphaFoldDB" id="A0A9Y2AGN6"/>
<proteinExistence type="predicted"/>
<dbReference type="Proteomes" id="UP001243623">
    <property type="component" value="Chromosome"/>
</dbReference>
<gene>
    <name evidence="1" type="ORF">P3F81_03450</name>
</gene>
<evidence type="ECO:0000313" key="1">
    <source>
        <dbReference type="EMBL" id="WIW71380.1"/>
    </source>
</evidence>
<dbReference type="EMBL" id="CP120678">
    <property type="protein sequence ID" value="WIW71380.1"/>
    <property type="molecule type" value="Genomic_DNA"/>
</dbReference>
<name>A0A9Y2AGN6_9FIRM</name>
<accession>A0A9Y2AGN6</accession>
<dbReference type="KEGG" id="sgbi:P3F81_03450"/>
<reference evidence="1" key="1">
    <citation type="submission" date="2023-03" db="EMBL/GenBank/DDBJ databases">
        <title>Selenobaculum gbiensis gen. nov. sp. nov., a new bacterium isolated from the gut microbiota of IBD patient.</title>
        <authorList>
            <person name="Yeo S."/>
            <person name="Park H."/>
            <person name="Huh C.S."/>
        </authorList>
    </citation>
    <scope>NUCLEOTIDE SEQUENCE</scope>
    <source>
        <strain evidence="1">ICN-92133</strain>
    </source>
</reference>
<keyword evidence="2" id="KW-1185">Reference proteome</keyword>
<dbReference type="RefSeq" id="WP_147667696.1">
    <property type="nucleotide sequence ID" value="NZ_CP120678.1"/>
</dbReference>
<dbReference type="Pfam" id="PF04463">
    <property type="entry name" value="2-thiour_desulf"/>
    <property type="match status" value="1"/>
</dbReference>
<dbReference type="PANTHER" id="PTHR30087:SF1">
    <property type="entry name" value="HYPOTHETICAL CYTOSOLIC PROTEIN"/>
    <property type="match status" value="1"/>
</dbReference>
<dbReference type="PANTHER" id="PTHR30087">
    <property type="entry name" value="INNER MEMBRANE PROTEIN"/>
    <property type="match status" value="1"/>
</dbReference>
<sequence>MILVSACLLGHNTKYNGGSNDHPLLIKYNELGKFVAVCPECLGKLPIPHPPSEIIGGSGKDVWTEKAKVISNQHHVVTANFIHGAERVLEIAKQYKIKAAILKERSPSCGVHQIYDGTFSDKRVSGEGVATALLRKNEIAVYSEEEITEKLLQKLLDENHA</sequence>
<organism evidence="1 2">
    <name type="scientific">Selenobaculum gibii</name>
    <dbReference type="NCBI Taxonomy" id="3054208"/>
    <lineage>
        <taxon>Bacteria</taxon>
        <taxon>Bacillati</taxon>
        <taxon>Bacillota</taxon>
        <taxon>Negativicutes</taxon>
        <taxon>Selenomonadales</taxon>
        <taxon>Selenomonadaceae</taxon>
        <taxon>Selenobaculum</taxon>
    </lineage>
</organism>
<dbReference type="InterPro" id="IPR007553">
    <property type="entry name" value="2-thiour_desulf"/>
</dbReference>
<protein>
    <submittedName>
        <fullName evidence="1">DUF523 domain-containing protein</fullName>
    </submittedName>
</protein>
<evidence type="ECO:0000313" key="2">
    <source>
        <dbReference type="Proteomes" id="UP001243623"/>
    </source>
</evidence>